<dbReference type="PANTHER" id="PTHR34365:SF7">
    <property type="entry name" value="GLYCINE-RICH DOMAIN-CONTAINING PROTEIN 1"/>
    <property type="match status" value="1"/>
</dbReference>
<dbReference type="EMBL" id="ML994190">
    <property type="protein sequence ID" value="KAF2197879.1"/>
    <property type="molecule type" value="Genomic_DNA"/>
</dbReference>
<protein>
    <submittedName>
        <fullName evidence="2">Uncharacterized protein</fullName>
    </submittedName>
</protein>
<reference evidence="2" key="1">
    <citation type="journal article" date="2020" name="Stud. Mycol.">
        <title>101 Dothideomycetes genomes: a test case for predicting lifestyles and emergence of pathogens.</title>
        <authorList>
            <person name="Haridas S."/>
            <person name="Albert R."/>
            <person name="Binder M."/>
            <person name="Bloem J."/>
            <person name="Labutti K."/>
            <person name="Salamov A."/>
            <person name="Andreopoulos B."/>
            <person name="Baker S."/>
            <person name="Barry K."/>
            <person name="Bills G."/>
            <person name="Bluhm B."/>
            <person name="Cannon C."/>
            <person name="Castanera R."/>
            <person name="Culley D."/>
            <person name="Daum C."/>
            <person name="Ezra D."/>
            <person name="Gonzalez J."/>
            <person name="Henrissat B."/>
            <person name="Kuo A."/>
            <person name="Liang C."/>
            <person name="Lipzen A."/>
            <person name="Lutzoni F."/>
            <person name="Magnuson J."/>
            <person name="Mondo S."/>
            <person name="Nolan M."/>
            <person name="Ohm R."/>
            <person name="Pangilinan J."/>
            <person name="Park H.-J."/>
            <person name="Ramirez L."/>
            <person name="Alfaro M."/>
            <person name="Sun H."/>
            <person name="Tritt A."/>
            <person name="Yoshinaga Y."/>
            <person name="Zwiers L.-H."/>
            <person name="Turgeon B."/>
            <person name="Goodwin S."/>
            <person name="Spatafora J."/>
            <person name="Crous P."/>
            <person name="Grigoriev I."/>
        </authorList>
    </citation>
    <scope>NUCLEOTIDE SEQUENCE</scope>
    <source>
        <strain evidence="2">ATCC 74209</strain>
    </source>
</reference>
<gene>
    <name evidence="2" type="ORF">GQ43DRAFT_434772</name>
</gene>
<dbReference type="Pfam" id="PF07173">
    <property type="entry name" value="GRDP-like"/>
    <property type="match status" value="1"/>
</dbReference>
<keyword evidence="3" id="KW-1185">Reference proteome</keyword>
<comment type="caution">
    <text evidence="2">The sequence shown here is derived from an EMBL/GenBank/DDBJ whole genome shotgun (WGS) entry which is preliminary data.</text>
</comment>
<feature type="region of interest" description="Disordered" evidence="1">
    <location>
        <begin position="722"/>
        <end position="749"/>
    </location>
</feature>
<dbReference type="PANTHER" id="PTHR34365">
    <property type="entry name" value="ENOLASE (DUF1399)"/>
    <property type="match status" value="1"/>
</dbReference>
<accession>A0A9P4JGJ5</accession>
<evidence type="ECO:0000313" key="2">
    <source>
        <dbReference type="EMBL" id="KAF2197879.1"/>
    </source>
</evidence>
<name>A0A9P4JGJ5_9PLEO</name>
<feature type="region of interest" description="Disordered" evidence="1">
    <location>
        <begin position="151"/>
        <end position="176"/>
    </location>
</feature>
<dbReference type="Proteomes" id="UP000799536">
    <property type="component" value="Unassembled WGS sequence"/>
</dbReference>
<evidence type="ECO:0000256" key="1">
    <source>
        <dbReference type="SAM" id="MobiDB-lite"/>
    </source>
</evidence>
<proteinExistence type="predicted"/>
<evidence type="ECO:0000313" key="3">
    <source>
        <dbReference type="Proteomes" id="UP000799536"/>
    </source>
</evidence>
<feature type="compositionally biased region" description="Basic and acidic residues" evidence="1">
    <location>
        <begin position="1"/>
        <end position="15"/>
    </location>
</feature>
<sequence length="749" mass="83139">MSASKEDSKLQDASRNDLPSSTKSPPYARSEEQAFKLSLAADKSTGTHLAPLDFTPSLLEMPTPAECFAHLKLLHAFHKLRNEIANHEGLYGIHLYEAPAGPSSKPVLQDFETYLEKLREKRWTIYVTKAVDRFSKWLIKLPVTSDTFPGPIQTTDFDPKESSKTADNFPTKGRGIDIGDKLPPLERLTTMIFTYDPGEAAKASWKRTEIPWDSIDNSHSKEIRYCPNCDKKFELSWTEPPAEPMDEVRFDQFLEQDIGFASSSFRSACPSCNLNVTHETLRVGKFINDCTALLKQKRPMPGTILNMKGMPEMVQGKKNILSHDLFFPNRVVQNTSVCQLWSLKKDLRYKGLTILDIQKRFEDAIREEPERKLANASQFNPNFVSKDSRYAVRRMMANYWDNSSPFALDLVGAVMRQGVFIQKMVKIDWLRSPVVMTTMSRLIVKYHRFIRIIAEHPKKTAVPTLDVDLAWHTHQLSPKSYYSYSTRETKKFVNHDDKISEVDISAHFRWTSNTYEKKYGQLYSDCACWYCECVREPLRSAFTNKVNPFRAARVTKLEALTGSFPKDAFNGPHVSAHNAVKILTTASDQTSDAYWVLERKRENKLLDEQYTEVCKRYKRKKKHDETPSKENADVYLYSAYGYPIYTPVYVPYYAEISCDGDQYTSKTVVPGAYGGCAAGTCGGNASMGGCCDGGGGGGPECKASCGGYGNAAGGCGSSNSGGGDGGGDSGGDGGGGDGGGGGCGGCGGG</sequence>
<dbReference type="OrthoDB" id="2684236at2759"/>
<dbReference type="AlphaFoldDB" id="A0A9P4JGJ5"/>
<feature type="region of interest" description="Disordered" evidence="1">
    <location>
        <begin position="1"/>
        <end position="31"/>
    </location>
</feature>
<dbReference type="InterPro" id="IPR009836">
    <property type="entry name" value="GRDP-like"/>
</dbReference>
<organism evidence="2 3">
    <name type="scientific">Delitschia confertaspora ATCC 74209</name>
    <dbReference type="NCBI Taxonomy" id="1513339"/>
    <lineage>
        <taxon>Eukaryota</taxon>
        <taxon>Fungi</taxon>
        <taxon>Dikarya</taxon>
        <taxon>Ascomycota</taxon>
        <taxon>Pezizomycotina</taxon>
        <taxon>Dothideomycetes</taxon>
        <taxon>Pleosporomycetidae</taxon>
        <taxon>Pleosporales</taxon>
        <taxon>Delitschiaceae</taxon>
        <taxon>Delitschia</taxon>
    </lineage>
</organism>